<protein>
    <recommendedName>
        <fullName evidence="3">LXG domain-containing protein</fullName>
    </recommendedName>
</protein>
<name>A0A842AZ10_9LIST</name>
<gene>
    <name evidence="1" type="ORF">HCA55_14755</name>
</gene>
<dbReference type="RefSeq" id="WP_185545511.1">
    <property type="nucleotide sequence ID" value="NZ_JAARVD010000008.1"/>
</dbReference>
<dbReference type="AlphaFoldDB" id="A0A842AZ10"/>
<organism evidence="1 2">
    <name type="scientific">Listeria booriae</name>
    <dbReference type="NCBI Taxonomy" id="1552123"/>
    <lineage>
        <taxon>Bacteria</taxon>
        <taxon>Bacillati</taxon>
        <taxon>Bacillota</taxon>
        <taxon>Bacilli</taxon>
        <taxon>Bacillales</taxon>
        <taxon>Listeriaceae</taxon>
        <taxon>Listeria</taxon>
    </lineage>
</organism>
<accession>A0A842AZ10</accession>
<evidence type="ECO:0000313" key="1">
    <source>
        <dbReference type="EMBL" id="MBC1797993.1"/>
    </source>
</evidence>
<evidence type="ECO:0008006" key="3">
    <source>
        <dbReference type="Google" id="ProtNLM"/>
    </source>
</evidence>
<dbReference type="EMBL" id="JAARVD010000008">
    <property type="protein sequence ID" value="MBC1797993.1"/>
    <property type="molecule type" value="Genomic_DNA"/>
</dbReference>
<reference evidence="1 2" key="1">
    <citation type="submission" date="2020-03" db="EMBL/GenBank/DDBJ databases">
        <title>Soil Listeria distribution.</title>
        <authorList>
            <person name="Liao J."/>
            <person name="Wiedmann M."/>
        </authorList>
    </citation>
    <scope>NUCLEOTIDE SEQUENCE [LARGE SCALE GENOMIC DNA]</scope>
    <source>
        <strain evidence="1 2">FSL L7-0990</strain>
    </source>
</reference>
<sequence length="576" mass="63585">MSDYNTKLAIEDWKSNGENGIEINRLYYMKFDHEVENINEKLNDTRFMTGFSYTKIDTTFQELVNDLATLNAYIVKVLDEIDEKIDEPYYQELNRGVLEDLERIKLEDFTIPNNLGITGEKYITVNDPTAQYGVTTTKVRTEKKELTLEDMLNNYEMDGTQGFKTFTDMYRDQFKSMQQATDEMKDLDFNDYVNAVIHQADYQHTVDAGWLNTLGDVLDVVGITSIIGSFTGTNVFTGEILTDSERSAAIFSAVINVGLLVLTVATAGVGSVVAAGVKVTASAIAKQVAKSLIIDMVAGIGGMAATHVLQSIGAPPWLAAVVGIGVSFAGGFSGQKVLDAVTSKQAVNSLLGQGIRNVDDLLASGRSIDDLLKAGIKPKAFANLGIHSADDFLKLGVKSVDDFKKIGFTIKDLAKYDLDFIDNLIVTPKGMVIGKIPLEDFQNIRAQSLHNVDADTLLLGKYEPTIIDGVKRWDMPANNSYNIVAGNNGHTYFDLGSEWDSIQKQFNLDEVEMFDLFNRPALDDAIISGKTIVFSHNPLDYDSGAIVKEWEYIKNTLNLTDNDLHLVNGLFEVSKK</sequence>
<dbReference type="Proteomes" id="UP000548082">
    <property type="component" value="Unassembled WGS sequence"/>
</dbReference>
<proteinExistence type="predicted"/>
<comment type="caution">
    <text evidence="1">The sequence shown here is derived from an EMBL/GenBank/DDBJ whole genome shotgun (WGS) entry which is preliminary data.</text>
</comment>
<evidence type="ECO:0000313" key="2">
    <source>
        <dbReference type="Proteomes" id="UP000548082"/>
    </source>
</evidence>